<evidence type="ECO:0000313" key="2">
    <source>
        <dbReference type="Proteomes" id="UP000324800"/>
    </source>
</evidence>
<gene>
    <name evidence="1" type="ORF">EZS28_031177</name>
</gene>
<sequence length="486" mass="53634">MGRNYSTFNNGIRIGNYSNYSALYLGCDTTAINTTKVGQWEISKTDDNALTVNPSSLRQDDHSVGSSTSFAGVTCGTIQINPTSSDYTEGVRIASSSNGSCSGIYLGCNPNSSSGTMEGQWNIVNAPDGQLLIGVNTQIGQPNQGLVISADGQTLTFNGRLESHGSFRFQTTKNLTQLQRKNEVVRIHHKDLAQKTPRTFEEQHPECTEQSVSHDIGNDTRVIISFEKQNPQQENETVATREFVESVTGNEPLGVAVGAAVQQATGSKFIGKVARGITIPSNQSKQQEPKRQTIRLNEDQQQEIAQQIANSTAVIQSTAPERHITTGRRNLYYVDEQEQIVPEGDYDNCLDNDKMANINVEAAKFIIDTLFKGRAVIRGPNKPFILGVNDLINLITILTAIPRETVEIDVDENQIERRGCFGNDRKKLIDIEDIKVNERSLLVYDNVLHNCIEKLYRVSILNGRLRIDGTKLAVPHQYVYASGVGQ</sequence>
<reference evidence="1 2" key="1">
    <citation type="submission" date="2019-03" db="EMBL/GenBank/DDBJ databases">
        <title>Single cell metagenomics reveals metabolic interactions within the superorganism composed of flagellate Streblomastix strix and complex community of Bacteroidetes bacteria on its surface.</title>
        <authorList>
            <person name="Treitli S.C."/>
            <person name="Kolisko M."/>
            <person name="Husnik F."/>
            <person name="Keeling P."/>
            <person name="Hampl V."/>
        </authorList>
    </citation>
    <scope>NUCLEOTIDE SEQUENCE [LARGE SCALE GENOMIC DNA]</scope>
    <source>
        <strain evidence="1">ST1C</strain>
    </source>
</reference>
<comment type="caution">
    <text evidence="1">The sequence shown here is derived from an EMBL/GenBank/DDBJ whole genome shotgun (WGS) entry which is preliminary data.</text>
</comment>
<organism evidence="1 2">
    <name type="scientific">Streblomastix strix</name>
    <dbReference type="NCBI Taxonomy" id="222440"/>
    <lineage>
        <taxon>Eukaryota</taxon>
        <taxon>Metamonada</taxon>
        <taxon>Preaxostyla</taxon>
        <taxon>Oxymonadida</taxon>
        <taxon>Streblomastigidae</taxon>
        <taxon>Streblomastix</taxon>
    </lineage>
</organism>
<dbReference type="AlphaFoldDB" id="A0A5J4URI4"/>
<proteinExistence type="predicted"/>
<name>A0A5J4URI4_9EUKA</name>
<evidence type="ECO:0000313" key="1">
    <source>
        <dbReference type="EMBL" id="KAA6373296.1"/>
    </source>
</evidence>
<dbReference type="EMBL" id="SNRW01012868">
    <property type="protein sequence ID" value="KAA6373296.1"/>
    <property type="molecule type" value="Genomic_DNA"/>
</dbReference>
<protein>
    <submittedName>
        <fullName evidence="1">Uncharacterized protein</fullName>
    </submittedName>
</protein>
<dbReference type="Proteomes" id="UP000324800">
    <property type="component" value="Unassembled WGS sequence"/>
</dbReference>
<accession>A0A5J4URI4</accession>